<dbReference type="EMBL" id="JAYMYR010000002">
    <property type="protein sequence ID" value="KAK7377474.1"/>
    <property type="molecule type" value="Genomic_DNA"/>
</dbReference>
<proteinExistence type="predicted"/>
<comment type="caution">
    <text evidence="1">The sequence shown here is derived from an EMBL/GenBank/DDBJ whole genome shotgun (WGS) entry which is preliminary data.</text>
</comment>
<reference evidence="1 2" key="1">
    <citation type="submission" date="2024-01" db="EMBL/GenBank/DDBJ databases">
        <title>The genomes of 5 underutilized Papilionoideae crops provide insights into root nodulation and disease resistanc.</title>
        <authorList>
            <person name="Jiang F."/>
        </authorList>
    </citation>
    <scope>NUCLEOTIDE SEQUENCE [LARGE SCALE GENOMIC DNA]</scope>
    <source>
        <strain evidence="1">JINMINGXINNONG_FW02</strain>
        <tissue evidence="1">Leaves</tissue>
    </source>
</reference>
<evidence type="ECO:0000313" key="2">
    <source>
        <dbReference type="Proteomes" id="UP001374584"/>
    </source>
</evidence>
<sequence length="116" mass="11994">MLGRRHVGCGGVDGEGGCVRQLGCRCVSGLELSGWSLRFSWWSDIGGKGGGGAGGCIVKVGCMVNIRLGLGGIIIRFKCGSYVRGRLVVGVGSVACACVKVVLYEDRVCLVSGLQE</sequence>
<organism evidence="1 2">
    <name type="scientific">Phaseolus coccineus</name>
    <name type="common">Scarlet runner bean</name>
    <name type="synonym">Phaseolus multiflorus</name>
    <dbReference type="NCBI Taxonomy" id="3886"/>
    <lineage>
        <taxon>Eukaryota</taxon>
        <taxon>Viridiplantae</taxon>
        <taxon>Streptophyta</taxon>
        <taxon>Embryophyta</taxon>
        <taxon>Tracheophyta</taxon>
        <taxon>Spermatophyta</taxon>
        <taxon>Magnoliopsida</taxon>
        <taxon>eudicotyledons</taxon>
        <taxon>Gunneridae</taxon>
        <taxon>Pentapetalae</taxon>
        <taxon>rosids</taxon>
        <taxon>fabids</taxon>
        <taxon>Fabales</taxon>
        <taxon>Fabaceae</taxon>
        <taxon>Papilionoideae</taxon>
        <taxon>50 kb inversion clade</taxon>
        <taxon>NPAAA clade</taxon>
        <taxon>indigoferoid/millettioid clade</taxon>
        <taxon>Phaseoleae</taxon>
        <taxon>Phaseolus</taxon>
    </lineage>
</organism>
<accession>A0AAN9NQA9</accession>
<name>A0AAN9NQA9_PHACN</name>
<dbReference type="AlphaFoldDB" id="A0AAN9NQA9"/>
<dbReference type="Proteomes" id="UP001374584">
    <property type="component" value="Unassembled WGS sequence"/>
</dbReference>
<keyword evidence="2" id="KW-1185">Reference proteome</keyword>
<protein>
    <submittedName>
        <fullName evidence="1">Uncharacterized protein</fullName>
    </submittedName>
</protein>
<gene>
    <name evidence="1" type="ORF">VNO80_02899</name>
</gene>
<evidence type="ECO:0000313" key="1">
    <source>
        <dbReference type="EMBL" id="KAK7377474.1"/>
    </source>
</evidence>